<dbReference type="EMBL" id="BPQQ01000001">
    <property type="protein sequence ID" value="GJD98120.1"/>
    <property type="molecule type" value="Genomic_DNA"/>
</dbReference>
<evidence type="ECO:0000256" key="2">
    <source>
        <dbReference type="ARBA" id="ARBA00022630"/>
    </source>
</evidence>
<comment type="cofactor">
    <cofactor evidence="1">
        <name>FAD</name>
        <dbReference type="ChEBI" id="CHEBI:57692"/>
    </cofactor>
</comment>
<dbReference type="InterPro" id="IPR028202">
    <property type="entry name" value="Reductase_C"/>
</dbReference>
<dbReference type="InterPro" id="IPR023753">
    <property type="entry name" value="FAD/NAD-binding_dom"/>
</dbReference>
<evidence type="ECO:0000259" key="6">
    <source>
        <dbReference type="Pfam" id="PF07992"/>
    </source>
</evidence>
<evidence type="ECO:0000256" key="4">
    <source>
        <dbReference type="ARBA" id="ARBA00023002"/>
    </source>
</evidence>
<dbReference type="PANTHER" id="PTHR43557">
    <property type="entry name" value="APOPTOSIS-INDUCING FACTOR 1"/>
    <property type="match status" value="1"/>
</dbReference>
<dbReference type="SUPFAM" id="SSF55424">
    <property type="entry name" value="FAD/NAD-linked reductases, dimerisation (C-terminal) domain"/>
    <property type="match status" value="1"/>
</dbReference>
<dbReference type="Gene3D" id="3.30.390.30">
    <property type="match status" value="1"/>
</dbReference>
<dbReference type="RefSeq" id="WP_238233077.1">
    <property type="nucleotide sequence ID" value="NZ_BPQQ01000001.1"/>
</dbReference>
<dbReference type="Pfam" id="PF14759">
    <property type="entry name" value="Reductase_C"/>
    <property type="match status" value="1"/>
</dbReference>
<dbReference type="PANTHER" id="PTHR43557:SF2">
    <property type="entry name" value="RIESKE DOMAIN-CONTAINING PROTEIN-RELATED"/>
    <property type="match status" value="1"/>
</dbReference>
<proteinExistence type="predicted"/>
<keyword evidence="4" id="KW-0560">Oxidoreductase</keyword>
<dbReference type="PRINTS" id="PR00368">
    <property type="entry name" value="FADPNR"/>
</dbReference>
<keyword evidence="2" id="KW-0285">Flavoprotein</keyword>
<reference evidence="8" key="1">
    <citation type="journal article" date="2021" name="Front. Microbiol.">
        <title>Comprehensive Comparative Genomics and Phenotyping of Methylobacterium Species.</title>
        <authorList>
            <person name="Alessa O."/>
            <person name="Ogura Y."/>
            <person name="Fujitani Y."/>
            <person name="Takami H."/>
            <person name="Hayashi T."/>
            <person name="Sahin N."/>
            <person name="Tani A."/>
        </authorList>
    </citation>
    <scope>NUCLEOTIDE SEQUENCE</scope>
    <source>
        <strain evidence="8">DSM 17168</strain>
    </source>
</reference>
<feature type="region of interest" description="Disordered" evidence="5">
    <location>
        <begin position="410"/>
        <end position="429"/>
    </location>
</feature>
<evidence type="ECO:0000259" key="7">
    <source>
        <dbReference type="Pfam" id="PF14759"/>
    </source>
</evidence>
<comment type="caution">
    <text evidence="8">The sequence shown here is derived from an EMBL/GenBank/DDBJ whole genome shotgun (WGS) entry which is preliminary data.</text>
</comment>
<name>A0ABQ4S4R8_9HYPH</name>
<dbReference type="Pfam" id="PF07992">
    <property type="entry name" value="Pyr_redox_2"/>
    <property type="match status" value="1"/>
</dbReference>
<dbReference type="InterPro" id="IPR016156">
    <property type="entry name" value="FAD/NAD-linked_Rdtase_dimer_sf"/>
</dbReference>
<dbReference type="Proteomes" id="UP001055153">
    <property type="component" value="Unassembled WGS sequence"/>
</dbReference>
<dbReference type="InterPro" id="IPR036188">
    <property type="entry name" value="FAD/NAD-bd_sf"/>
</dbReference>
<evidence type="ECO:0000256" key="5">
    <source>
        <dbReference type="SAM" id="MobiDB-lite"/>
    </source>
</evidence>
<reference evidence="8" key="2">
    <citation type="submission" date="2021-08" db="EMBL/GenBank/DDBJ databases">
        <authorList>
            <person name="Tani A."/>
            <person name="Ola A."/>
            <person name="Ogura Y."/>
            <person name="Katsura K."/>
            <person name="Hayashi T."/>
        </authorList>
    </citation>
    <scope>NUCLEOTIDE SEQUENCE</scope>
    <source>
        <strain evidence="8">DSM 17168</strain>
    </source>
</reference>
<feature type="domain" description="FAD/NAD(P)-binding" evidence="6">
    <location>
        <begin position="7"/>
        <end position="312"/>
    </location>
</feature>
<keyword evidence="9" id="KW-1185">Reference proteome</keyword>
<dbReference type="PRINTS" id="PR00411">
    <property type="entry name" value="PNDRDTASEI"/>
</dbReference>
<evidence type="ECO:0000313" key="8">
    <source>
        <dbReference type="EMBL" id="GJD98120.1"/>
    </source>
</evidence>
<keyword evidence="3" id="KW-0274">FAD</keyword>
<protein>
    <submittedName>
        <fullName evidence="8">Rhodocoxin reductase</fullName>
    </submittedName>
</protein>
<evidence type="ECO:0000256" key="3">
    <source>
        <dbReference type="ARBA" id="ARBA00022827"/>
    </source>
</evidence>
<dbReference type="Gene3D" id="3.50.50.60">
    <property type="entry name" value="FAD/NAD(P)-binding domain"/>
    <property type="match status" value="2"/>
</dbReference>
<sequence length="429" mass="44428">MAEALRAVVVGASLAGLRGAEALRREGHRGPITLVGDEPHRPYDRPPLSKRVLSGEARPEAIDLPGQAGLDLTWRLGAAAVGLDLPARAVALATGERLPFDRLLIATGTRARPWPNPAEAALSGVFTLRNRDDAAALRAALAAKPARVLIIGAGFIGCEAAAACRSIGLSVTLVDPTPTPLASVLGTRIGRVVAEMLRREGVDYRPETRVEALEGDAAGRVRAARLAGGGRLDAPVVVVALGALRNTEWLAGSGVAADAGGVACDGLCRVLDRAGRPVDGVAAAGDVARFPHPLFPDGPVAFEHWGHAVEQAQHAARTLVGPPEDHGAYAAMPAFWSSQFDLNIKSVGLTNGADAVAVTQGSLAERRFVAVYGRAGRTVAAVSFDSARWLPAYAARIAAGDAFPPILGATDQGRVAPMDPGFPQRPARG</sequence>
<gene>
    <name evidence="8" type="primary">thcD_1</name>
    <name evidence="8" type="ORF">GMJLKIPL_0027</name>
</gene>
<feature type="domain" description="Reductase C-terminal" evidence="7">
    <location>
        <begin position="335"/>
        <end position="401"/>
    </location>
</feature>
<dbReference type="InterPro" id="IPR050446">
    <property type="entry name" value="FAD-oxidoreductase/Apoptosis"/>
</dbReference>
<accession>A0ABQ4S4R8</accession>
<evidence type="ECO:0000256" key="1">
    <source>
        <dbReference type="ARBA" id="ARBA00001974"/>
    </source>
</evidence>
<organism evidence="8 9">
    <name type="scientific">Methylobacterium isbiliense</name>
    <dbReference type="NCBI Taxonomy" id="315478"/>
    <lineage>
        <taxon>Bacteria</taxon>
        <taxon>Pseudomonadati</taxon>
        <taxon>Pseudomonadota</taxon>
        <taxon>Alphaproteobacteria</taxon>
        <taxon>Hyphomicrobiales</taxon>
        <taxon>Methylobacteriaceae</taxon>
        <taxon>Methylobacterium</taxon>
    </lineage>
</organism>
<dbReference type="SUPFAM" id="SSF51905">
    <property type="entry name" value="FAD/NAD(P)-binding domain"/>
    <property type="match status" value="1"/>
</dbReference>
<evidence type="ECO:0000313" key="9">
    <source>
        <dbReference type="Proteomes" id="UP001055153"/>
    </source>
</evidence>